<dbReference type="AlphaFoldDB" id="E2SDU9"/>
<name>E2SDU9_9ACTN</name>
<dbReference type="SUPFAM" id="SSF63829">
    <property type="entry name" value="Calcium-dependent phosphotriesterase"/>
    <property type="match status" value="1"/>
</dbReference>
<evidence type="ECO:0000256" key="1">
    <source>
        <dbReference type="SAM" id="SignalP"/>
    </source>
</evidence>
<dbReference type="eggNOG" id="COG5401">
    <property type="taxonomic scope" value="Bacteria"/>
</dbReference>
<organism evidence="4 5">
    <name type="scientific">Aeromicrobium marinum DSM 15272</name>
    <dbReference type="NCBI Taxonomy" id="585531"/>
    <lineage>
        <taxon>Bacteria</taxon>
        <taxon>Bacillati</taxon>
        <taxon>Actinomycetota</taxon>
        <taxon>Actinomycetes</taxon>
        <taxon>Propionibacteriales</taxon>
        <taxon>Nocardioidaceae</taxon>
        <taxon>Aeromicrobium</taxon>
    </lineage>
</organism>
<feature type="domain" description="GerMN" evidence="2">
    <location>
        <begin position="180"/>
        <end position="281"/>
    </location>
</feature>
<evidence type="ECO:0000313" key="4">
    <source>
        <dbReference type="EMBL" id="EFQ82676.1"/>
    </source>
</evidence>
<protein>
    <submittedName>
        <fullName evidence="4">Lipoprotein LpqB</fullName>
    </submittedName>
</protein>
<accession>E2SDU9</accession>
<keyword evidence="5" id="KW-1185">Reference proteome</keyword>
<keyword evidence="4" id="KW-0449">Lipoprotein</keyword>
<proteinExistence type="predicted"/>
<dbReference type="OrthoDB" id="3226781at2"/>
<dbReference type="PROSITE" id="PS51257">
    <property type="entry name" value="PROKAR_LIPOPROTEIN"/>
    <property type="match status" value="1"/>
</dbReference>
<dbReference type="Pfam" id="PF25976">
    <property type="entry name" value="LpqB_N"/>
    <property type="match status" value="1"/>
</dbReference>
<evidence type="ECO:0000259" key="3">
    <source>
        <dbReference type="Pfam" id="PF25976"/>
    </source>
</evidence>
<dbReference type="STRING" id="585531.HMPREF0063_11885"/>
<sequence length="567" mass="58728">MRRLLALVALLAAGACAGLPTSGPIQQVGPDEPRVDAVVRYAPAPPVPGAEPQEVVRGFLDAMLAYPVSTATASAYLTPDAADAWQSSAGVRIYRAPEVGPPSVPAVTVDDGRPVAVEVEVREDAVLDETGHYRGTDRDVTETFVLEPVDGEWRIANPPVGRMVTAAYFASYFRVFDSFFFDARGAQLVADPVHVAVGEQLATGLMASLTAGPPTALAGELRTYLPDPEAWQPSVTVDAEGVAEVEFDVDGSSLDAGIRNRWSAQVVRTLAQVPEVEGVRIITATGPLAVGGGSVQDLGAWLRFDPPEPRGRPGAVVDGRVVRLVDDAAEPVPGPRGDDAGGATVVAVSEDAIAVSAGGDIGVAFAGDPEVVVPAEDVVSLVWDPTGVLWVADRPGGALRIRLVTAEAVRDVQVAPLGTVTSFALDPGARRYAVTTAGESPQVLVGLVQRDQRSGVTGIGPGRVVAPDAAAPAAVVWTGASSLAFLADSSAGRQVFTSRIDGSPAVGGAFGAVPRLPDVGARRLAIDVGSAPSWYVTDDRDRLWHLRAGGSWRLLGLLDVTALGSGR</sequence>
<dbReference type="Pfam" id="PF10646">
    <property type="entry name" value="Germane"/>
    <property type="match status" value="1"/>
</dbReference>
<gene>
    <name evidence="4" type="ORF">HMPREF0063_11885</name>
</gene>
<feature type="chain" id="PRO_5039439976" evidence="1">
    <location>
        <begin position="18"/>
        <end position="567"/>
    </location>
</feature>
<dbReference type="Proteomes" id="UP000003111">
    <property type="component" value="Unassembled WGS sequence"/>
</dbReference>
<feature type="signal peptide" evidence="1">
    <location>
        <begin position="1"/>
        <end position="17"/>
    </location>
</feature>
<dbReference type="RefSeq" id="WP_007076977.1">
    <property type="nucleotide sequence ID" value="NZ_CM001024.1"/>
</dbReference>
<evidence type="ECO:0000313" key="5">
    <source>
        <dbReference type="Proteomes" id="UP000003111"/>
    </source>
</evidence>
<evidence type="ECO:0000259" key="2">
    <source>
        <dbReference type="Pfam" id="PF10646"/>
    </source>
</evidence>
<keyword evidence="1" id="KW-0732">Signal</keyword>
<comment type="caution">
    <text evidence="4">The sequence shown here is derived from an EMBL/GenBank/DDBJ whole genome shotgun (WGS) entry which is preliminary data.</text>
</comment>
<dbReference type="InterPro" id="IPR019606">
    <property type="entry name" value="GerMN"/>
</dbReference>
<dbReference type="EMBL" id="ACLF03000006">
    <property type="protein sequence ID" value="EFQ82676.1"/>
    <property type="molecule type" value="Genomic_DNA"/>
</dbReference>
<feature type="domain" description="Lipoprotein LpqB N-terminal" evidence="3">
    <location>
        <begin position="45"/>
        <end position="169"/>
    </location>
</feature>
<dbReference type="HOGENOM" id="CLU_032207_0_1_11"/>
<reference evidence="4" key="1">
    <citation type="submission" date="2010-08" db="EMBL/GenBank/DDBJ databases">
        <authorList>
            <person name="Muzny D."/>
            <person name="Qin X."/>
            <person name="Buhay C."/>
            <person name="Dugan-Rocha S."/>
            <person name="Ding Y."/>
            <person name="Chen G."/>
            <person name="Hawes A."/>
            <person name="Holder M."/>
            <person name="Jhangiani S."/>
            <person name="Johnson A."/>
            <person name="Khan Z."/>
            <person name="Li Z."/>
            <person name="Liu W."/>
            <person name="Liu X."/>
            <person name="Perez L."/>
            <person name="Shen H."/>
            <person name="Wang Q."/>
            <person name="Watt J."/>
            <person name="Xi L."/>
            <person name="Xin Y."/>
            <person name="Zhou J."/>
            <person name="Deng J."/>
            <person name="Jiang H."/>
            <person name="Liu Y."/>
            <person name="Qu J."/>
            <person name="Song X.-Z."/>
            <person name="Zhang L."/>
            <person name="Villasana D."/>
            <person name="Johnson A."/>
            <person name="Liu J."/>
            <person name="Liyanage D."/>
            <person name="Lorensuhewa L."/>
            <person name="Robinson T."/>
            <person name="Song A."/>
            <person name="Song B.-B."/>
            <person name="Dinh H."/>
            <person name="Thornton R."/>
            <person name="Coyle M."/>
            <person name="Francisco L."/>
            <person name="Jackson L."/>
            <person name="Javaid M."/>
            <person name="Korchina V."/>
            <person name="Kovar C."/>
            <person name="Mata R."/>
            <person name="Mathew T."/>
            <person name="Ngo R."/>
            <person name="Nguyen L."/>
            <person name="Nguyen N."/>
            <person name="Okwuonu G."/>
            <person name="Ongeri F."/>
            <person name="Pham C."/>
            <person name="Simmons D."/>
            <person name="Wilczek-Boney K."/>
            <person name="Hale W."/>
            <person name="Jakkamsetti A."/>
            <person name="Pham P."/>
            <person name="Ruth R."/>
            <person name="San Lucas F."/>
            <person name="Warren J."/>
            <person name="Zhang J."/>
            <person name="Zhao Z."/>
            <person name="Zhou C."/>
            <person name="Zhu D."/>
            <person name="Lee S."/>
            <person name="Bess C."/>
            <person name="Blankenburg K."/>
            <person name="Forbes L."/>
            <person name="Fu Q."/>
            <person name="Gubbala S."/>
            <person name="Hirani K."/>
            <person name="Jayaseelan J.C."/>
            <person name="Lara F."/>
            <person name="Munidasa M."/>
            <person name="Palculict T."/>
            <person name="Patil S."/>
            <person name="Pu L.-L."/>
            <person name="Saada N."/>
            <person name="Tang L."/>
            <person name="Weissenberger G."/>
            <person name="Zhu Y."/>
            <person name="Hemphill L."/>
            <person name="Shang Y."/>
            <person name="Youmans B."/>
            <person name="Ayvaz T."/>
            <person name="Ross M."/>
            <person name="Santibanez J."/>
            <person name="Aqrawi P."/>
            <person name="Gross S."/>
            <person name="Joshi V."/>
            <person name="Fowler G."/>
            <person name="Nazareth L."/>
            <person name="Reid J."/>
            <person name="Worley K."/>
            <person name="Petrosino J."/>
            <person name="Highlander S."/>
            <person name="Gibbs R."/>
        </authorList>
    </citation>
    <scope>NUCLEOTIDE SEQUENCE [LARGE SCALE GENOMIC DNA]</scope>
    <source>
        <strain evidence="4">DSM 15272</strain>
    </source>
</reference>
<dbReference type="InterPro" id="IPR059026">
    <property type="entry name" value="LpqB_N"/>
</dbReference>